<evidence type="ECO:0000259" key="2">
    <source>
        <dbReference type="SMART" id="SM00942"/>
    </source>
</evidence>
<dbReference type="AlphaFoldDB" id="A0A3S1A293"/>
<dbReference type="STRING" id="211165.GCA_000317285_00096"/>
<protein>
    <recommendedName>
        <fullName evidence="2">Primase C-terminal 1 domain-containing protein</fullName>
    </recommendedName>
</protein>
<reference evidence="3 4" key="1">
    <citation type="journal article" date="2019" name="Genome Biol. Evol.">
        <title>Day and night: Metabolic profiles and evolutionary relationships of six axenic non-marine cyanobacteria.</title>
        <authorList>
            <person name="Will S.E."/>
            <person name="Henke P."/>
            <person name="Boedeker C."/>
            <person name="Huang S."/>
            <person name="Brinkmann H."/>
            <person name="Rohde M."/>
            <person name="Jarek M."/>
            <person name="Friedl T."/>
            <person name="Seufert S."/>
            <person name="Schumacher M."/>
            <person name="Overmann J."/>
            <person name="Neumann-Schaal M."/>
            <person name="Petersen J."/>
        </authorList>
    </citation>
    <scope>NUCLEOTIDE SEQUENCE [LARGE SCALE GENOMIC DNA]</scope>
    <source>
        <strain evidence="3 4">PCC 6912</strain>
    </source>
</reference>
<dbReference type="InterPro" id="IPR014820">
    <property type="entry name" value="PriCT_1"/>
</dbReference>
<evidence type="ECO:0000313" key="3">
    <source>
        <dbReference type="EMBL" id="RUR83828.1"/>
    </source>
</evidence>
<keyword evidence="4" id="KW-1185">Reference proteome</keyword>
<name>A0A3S1A293_CHLFR</name>
<dbReference type="Gene3D" id="3.30.70.1790">
    <property type="entry name" value="RepB DNA-primase, N-terminal domain"/>
    <property type="match status" value="1"/>
</dbReference>
<dbReference type="SMART" id="SM00942">
    <property type="entry name" value="PriCT_1"/>
    <property type="match status" value="1"/>
</dbReference>
<dbReference type="Pfam" id="PF13148">
    <property type="entry name" value="DUF3987"/>
    <property type="match status" value="1"/>
</dbReference>
<feature type="region of interest" description="Disordered" evidence="1">
    <location>
        <begin position="561"/>
        <end position="580"/>
    </location>
</feature>
<dbReference type="InterPro" id="IPR025048">
    <property type="entry name" value="DUF3987"/>
</dbReference>
<proteinExistence type="predicted"/>
<evidence type="ECO:0000256" key="1">
    <source>
        <dbReference type="SAM" id="MobiDB-lite"/>
    </source>
</evidence>
<dbReference type="RefSeq" id="WP_016879188.1">
    <property type="nucleotide sequence ID" value="NZ_AJLN01000015.1"/>
</dbReference>
<evidence type="ECO:0000313" key="4">
    <source>
        <dbReference type="Proteomes" id="UP000268857"/>
    </source>
</evidence>
<dbReference type="OrthoDB" id="460004at2"/>
<gene>
    <name evidence="3" type="ORF">PCC6912_20710</name>
</gene>
<comment type="caution">
    <text evidence="3">The sequence shown here is derived from an EMBL/GenBank/DDBJ whole genome shotgun (WGS) entry which is preliminary data.</text>
</comment>
<organism evidence="3 4">
    <name type="scientific">Chlorogloeopsis fritschii PCC 6912</name>
    <dbReference type="NCBI Taxonomy" id="211165"/>
    <lineage>
        <taxon>Bacteria</taxon>
        <taxon>Bacillati</taxon>
        <taxon>Cyanobacteriota</taxon>
        <taxon>Cyanophyceae</taxon>
        <taxon>Nostocales</taxon>
        <taxon>Chlorogloeopsidaceae</taxon>
        <taxon>Chlorogloeopsis</taxon>
    </lineage>
</organism>
<accession>A0A3S1A293</accession>
<dbReference type="Proteomes" id="UP000268857">
    <property type="component" value="Unassembled WGS sequence"/>
</dbReference>
<dbReference type="EMBL" id="RSCJ01000006">
    <property type="protein sequence ID" value="RUR83828.1"/>
    <property type="molecule type" value="Genomic_DNA"/>
</dbReference>
<sequence>MITQLSAFEIDTSQAIKQLELLGYQRGDAIYVRAFLPKEDPRYAPNTGRKADKLNFKQILQWQQQGYGIYFVINGGGHKDEDVQLCRAVFIEHDDLEIELQRNLWQTLSLPEPTFQIQTRKSVHSYWVFEKPIPVEEWKQLQNDLLTYTGADPAIKNPSRVMRLAGAWHIKPGEKPQRCDIISQSGIRYNYEKLRSSVPLSQNPELVQREPKTVQSAARAFAHEQQYTRYEDISVPVPVAVPLEVCLSKESRTLLNFGVNEGGRNTNGAKLARDLIGSANYLTNIGQQFDGDPQLLLQDYASRCNPPLPAKEVDAIWKSAEKDRPRPSCTPLCVETCIRAWYWNTYIKPNQNFLASFGSPARNPGFGNVSGVGKKPPISDAALHERILEILSSCDSESGRVIALMELAASVRCPYRQIEQLVKLLTFEVDLQTDTLVATQKLSSLLKTHPHQLDLTRLLEPQFAQLLIDTAKAMPTAPEFLFTTLLGTAASRIGSAARVIVKPSAKYAQPMVMWTSIVAESGSMKTPAQRLIIDPLVELEAEAFERYRMELAEYNKLQTVGKSKKQDDSQEEPAIAPTRQRYLTKDSTLETLQRIHSENPRGLLYYRDELAGLFKARNQYRGGLGADEEQELDQFNGSAIIYDRSDKSVCLPKSAISRTGSIQWEVLATIMGDHNDCNGNFARWLFCAAKSPKRYLRLVGESTAADTGISQALRQLYIKLGQVSAQDYFLSTEAAKFFEAWQHSLVDAQVAEESYGLRAVYPKIEAYTTRLALWLHIVNAVLRGETLSQVICGDTMEKAIELAAYFLWQHKLIHAQNSPESGLTSWGLKIQKVAERLGGATASMLKSSIRAFRKKPTFEIRRLMEMMAAAGWGRVENKGSNLVYLPNGVPLSEIDKIDRNLTPVSIQKTQSTPGFDNEFDSFDINLKAPVSSEKVTNRHSNSSLRLKDVELRQFVNSNAQMPTEEGTDLIDNNCQLERQLSTDEWSNIEFLGNSHDDDSSQFLGGNDVPTPLPSNGNAPEALSELLRESTELLGIKASVDLNFPNATAQTLQDVNPTVTGRKSNNRKLQPVEFLTAAGEWIGGYFIDACVTVTNLVGRFSLFDAEGRMHVFEGQIRRASSG</sequence>
<feature type="domain" description="Primase C-terminal 1" evidence="2">
    <location>
        <begin position="253"/>
        <end position="326"/>
    </location>
</feature>